<protein>
    <submittedName>
        <fullName evidence="1">Uncharacterized protein</fullName>
    </submittedName>
</protein>
<sequence>MPSPTRSKKLSRYNSSLLLSKLQNTFTKSPLSLTPILNKTKRANKIQTFIRRKKRKHISANSRKKRYNNVLDINKLRLSPLDLGRLISNNSVLRNVKRK</sequence>
<reference evidence="1" key="1">
    <citation type="journal article" date="2020" name="Nature">
        <title>Giant virus diversity and host interactions through global metagenomics.</title>
        <authorList>
            <person name="Schulz F."/>
            <person name="Roux S."/>
            <person name="Paez-Espino D."/>
            <person name="Jungbluth S."/>
            <person name="Walsh D.A."/>
            <person name="Denef V.J."/>
            <person name="McMahon K.D."/>
            <person name="Konstantinidis K.T."/>
            <person name="Eloe-Fadrosh E.A."/>
            <person name="Kyrpides N.C."/>
            <person name="Woyke T."/>
        </authorList>
    </citation>
    <scope>NUCLEOTIDE SEQUENCE</scope>
    <source>
        <strain evidence="1">GVMAG-M-3300023174-75</strain>
    </source>
</reference>
<evidence type="ECO:0000313" key="1">
    <source>
        <dbReference type="EMBL" id="QHT21094.1"/>
    </source>
</evidence>
<proteinExistence type="predicted"/>
<accession>A0A6C0DWN2</accession>
<organism evidence="1">
    <name type="scientific">viral metagenome</name>
    <dbReference type="NCBI Taxonomy" id="1070528"/>
    <lineage>
        <taxon>unclassified sequences</taxon>
        <taxon>metagenomes</taxon>
        <taxon>organismal metagenomes</taxon>
    </lineage>
</organism>
<dbReference type="EMBL" id="MN739685">
    <property type="protein sequence ID" value="QHT21094.1"/>
    <property type="molecule type" value="Genomic_DNA"/>
</dbReference>
<name>A0A6C0DWN2_9ZZZZ</name>
<dbReference type="AlphaFoldDB" id="A0A6C0DWN2"/>